<protein>
    <submittedName>
        <fullName evidence="1">Uncharacterized protein</fullName>
    </submittedName>
</protein>
<organism evidence="1 2">
    <name type="scientific">Zarea fungicola</name>
    <dbReference type="NCBI Taxonomy" id="93591"/>
    <lineage>
        <taxon>Eukaryota</taxon>
        <taxon>Fungi</taxon>
        <taxon>Dikarya</taxon>
        <taxon>Ascomycota</taxon>
        <taxon>Pezizomycotina</taxon>
        <taxon>Sordariomycetes</taxon>
        <taxon>Hypocreomycetidae</taxon>
        <taxon>Hypocreales</taxon>
        <taxon>Cordycipitaceae</taxon>
        <taxon>Zarea</taxon>
    </lineage>
</organism>
<comment type="caution">
    <text evidence="1">The sequence shown here is derived from an EMBL/GenBank/DDBJ whole genome shotgun (WGS) entry which is preliminary data.</text>
</comment>
<dbReference type="Proteomes" id="UP001143910">
    <property type="component" value="Unassembled WGS sequence"/>
</dbReference>
<dbReference type="EMBL" id="JANJQO010003149">
    <property type="protein sequence ID" value="KAJ2964355.1"/>
    <property type="molecule type" value="Genomic_DNA"/>
</dbReference>
<gene>
    <name evidence="1" type="ORF">NQ176_g10795</name>
</gene>
<accession>A0ACC1ME83</accession>
<name>A0ACC1ME83_9HYPO</name>
<sequence length="165" mass="16948">MIFSSAAIVVASQLLAVSATPASSPVGKRSPLGGLSLPPLIPNIPGVTQPLADGVPPLPILQVPTPALDTDSSESQKINLKNIKPKKIGYIWTGAGDNHHKDFLAAISLDDDTFGQFINIADVPSSGNSPHHLGTSLDGKTLVGGGLLSLLKTQDTASRTAIALC</sequence>
<reference evidence="1" key="1">
    <citation type="submission" date="2022-08" db="EMBL/GenBank/DDBJ databases">
        <title>Genome Sequence of Lecanicillium fungicola.</title>
        <authorList>
            <person name="Buettner E."/>
        </authorList>
    </citation>
    <scope>NUCLEOTIDE SEQUENCE</scope>
    <source>
        <strain evidence="1">Babe33</strain>
    </source>
</reference>
<evidence type="ECO:0000313" key="2">
    <source>
        <dbReference type="Proteomes" id="UP001143910"/>
    </source>
</evidence>
<proteinExistence type="predicted"/>
<keyword evidence="2" id="KW-1185">Reference proteome</keyword>
<evidence type="ECO:0000313" key="1">
    <source>
        <dbReference type="EMBL" id="KAJ2964355.1"/>
    </source>
</evidence>